<evidence type="ECO:0000256" key="8">
    <source>
        <dbReference type="ARBA" id="ARBA00022857"/>
    </source>
</evidence>
<protein>
    <recommendedName>
        <fullName evidence="19">Bifunctional NAD(P)H-hydrate repair enzyme</fullName>
    </recommendedName>
    <alternativeName>
        <fullName evidence="19">Nicotinamide nucleotide repair protein</fullName>
    </alternativeName>
    <domain>
        <recommendedName>
            <fullName evidence="19">ADP-dependent (S)-NAD(P)H-hydrate dehydratase</fullName>
            <ecNumber evidence="19">4.2.1.136</ecNumber>
        </recommendedName>
        <alternativeName>
            <fullName evidence="19">ADP-dependent NAD(P)HX dehydratase</fullName>
        </alternativeName>
    </domain>
    <domain>
        <recommendedName>
            <fullName evidence="19">NAD(P)H-hydrate epimerase</fullName>
            <ecNumber evidence="19">5.1.99.6</ecNumber>
        </recommendedName>
    </domain>
</protein>
<dbReference type="GO" id="GO:0052855">
    <property type="term" value="F:ADP-dependent NAD(P)H-hydrate dehydratase activity"/>
    <property type="evidence" value="ECO:0007669"/>
    <property type="project" value="UniProtKB-UniRule"/>
</dbReference>
<evidence type="ECO:0000256" key="9">
    <source>
        <dbReference type="ARBA" id="ARBA00022958"/>
    </source>
</evidence>
<comment type="similarity">
    <text evidence="3 19">In the N-terminal section; belongs to the NnrE/AIBP family.</text>
</comment>
<dbReference type="GO" id="GO:0052856">
    <property type="term" value="F:NAD(P)HX epimerase activity"/>
    <property type="evidence" value="ECO:0007669"/>
    <property type="project" value="UniProtKB-UniRule"/>
</dbReference>
<dbReference type="PIRSF" id="PIRSF017184">
    <property type="entry name" value="Nnr"/>
    <property type="match status" value="1"/>
</dbReference>
<comment type="function">
    <text evidence="17">Catalyzes the dehydration of the S-form of NAD(P)HX at the expense of ADP, which is converted to AMP. Together with NAD(P)HX epimerase, which catalyzes the epimerization of the S- and R-forms, the enzyme allows the repair of both epimers of NAD(P)HX, a damaged form of NAD(P)H that is a result of enzymatic or heat-dependent hydration.</text>
</comment>
<evidence type="ECO:0000313" key="22">
    <source>
        <dbReference type="EMBL" id="SIQ84800.1"/>
    </source>
</evidence>
<feature type="binding site" evidence="17">
    <location>
        <position position="459"/>
    </location>
    <ligand>
        <name>AMP</name>
        <dbReference type="ChEBI" id="CHEBI:456215"/>
    </ligand>
</feature>
<comment type="similarity">
    <text evidence="17">Belongs to the NnrD/CARKD family.</text>
</comment>
<dbReference type="Gene3D" id="3.40.50.10260">
    <property type="entry name" value="YjeF N-terminal domain"/>
    <property type="match status" value="1"/>
</dbReference>
<keyword evidence="6 17" id="KW-0547">Nucleotide-binding</keyword>
<reference evidence="23" key="1">
    <citation type="submission" date="2017-01" db="EMBL/GenBank/DDBJ databases">
        <authorList>
            <person name="Varghese N."/>
            <person name="Submissions S."/>
        </authorList>
    </citation>
    <scope>NUCLEOTIDE SEQUENCE [LARGE SCALE GENOMIC DNA]</scope>
    <source>
        <strain evidence="23">ATCC 700103</strain>
    </source>
</reference>
<dbReference type="AlphaFoldDB" id="A0A1N6W419"/>
<evidence type="ECO:0000259" key="20">
    <source>
        <dbReference type="PROSITE" id="PS51383"/>
    </source>
</evidence>
<dbReference type="Pfam" id="PF01256">
    <property type="entry name" value="Carb_kinase"/>
    <property type="match status" value="1"/>
</dbReference>
<evidence type="ECO:0000256" key="16">
    <source>
        <dbReference type="ARBA" id="ARBA00049209"/>
    </source>
</evidence>
<dbReference type="CDD" id="cd01171">
    <property type="entry name" value="YXKO-related"/>
    <property type="match status" value="1"/>
</dbReference>
<evidence type="ECO:0000256" key="5">
    <source>
        <dbReference type="ARBA" id="ARBA00022723"/>
    </source>
</evidence>
<accession>A0A1N6W419</accession>
<dbReference type="Gene3D" id="3.40.1190.20">
    <property type="match status" value="1"/>
</dbReference>
<dbReference type="PROSITE" id="PS51385">
    <property type="entry name" value="YJEF_N"/>
    <property type="match status" value="1"/>
</dbReference>
<feature type="binding site" evidence="18">
    <location>
        <begin position="64"/>
        <end position="68"/>
    </location>
    <ligand>
        <name>(6S)-NADPHX</name>
        <dbReference type="ChEBI" id="CHEBI:64076"/>
    </ligand>
</feature>
<keyword evidence="5 18" id="KW-0479">Metal-binding</keyword>
<name>A0A1N6W419_9FIRM</name>
<dbReference type="EC" id="4.2.1.136" evidence="19"/>
<dbReference type="PROSITE" id="PS01050">
    <property type="entry name" value="YJEF_C_2"/>
    <property type="match status" value="1"/>
</dbReference>
<feature type="domain" description="YjeF C-terminal" evidence="20">
    <location>
        <begin position="238"/>
        <end position="519"/>
    </location>
</feature>
<evidence type="ECO:0000256" key="13">
    <source>
        <dbReference type="ARBA" id="ARBA00023268"/>
    </source>
</evidence>
<feature type="binding site" evidence="18">
    <location>
        <position position="135"/>
    </location>
    <ligand>
        <name>K(+)</name>
        <dbReference type="ChEBI" id="CHEBI:29103"/>
    </ligand>
</feature>
<dbReference type="InterPro" id="IPR004443">
    <property type="entry name" value="YjeF_N_dom"/>
</dbReference>
<dbReference type="PROSITE" id="PS51383">
    <property type="entry name" value="YJEF_C_3"/>
    <property type="match status" value="1"/>
</dbReference>
<evidence type="ECO:0000256" key="10">
    <source>
        <dbReference type="ARBA" id="ARBA00023027"/>
    </source>
</evidence>
<comment type="function">
    <text evidence="14 19">Bifunctional enzyme that catalyzes the epimerization of the S- and R-forms of NAD(P)HX and the dehydration of the S-form of NAD(P)HX at the expense of ADP, which is converted to AMP. This allows the repair of both epimers of NAD(P)HX, a damaged form of NAD(P)H that is a result of enzymatic or heat-dependent hydration.</text>
</comment>
<evidence type="ECO:0000256" key="6">
    <source>
        <dbReference type="ARBA" id="ARBA00022741"/>
    </source>
</evidence>
<dbReference type="HAMAP" id="MF_01966">
    <property type="entry name" value="NADHX_epimerase"/>
    <property type="match status" value="1"/>
</dbReference>
<dbReference type="OrthoDB" id="9806925at2"/>
<dbReference type="GO" id="GO:0046496">
    <property type="term" value="P:nicotinamide nucleotide metabolic process"/>
    <property type="evidence" value="ECO:0007669"/>
    <property type="project" value="UniProtKB-UniRule"/>
</dbReference>
<keyword evidence="10 17" id="KW-0520">NAD</keyword>
<feature type="binding site" evidence="17">
    <location>
        <position position="343"/>
    </location>
    <ligand>
        <name>(6S)-NADPHX</name>
        <dbReference type="ChEBI" id="CHEBI:64076"/>
    </ligand>
</feature>
<comment type="cofactor">
    <cofactor evidence="18 19">
        <name>K(+)</name>
        <dbReference type="ChEBI" id="CHEBI:29103"/>
    </cofactor>
    <text evidence="18 19">Binds 1 potassium ion per subunit.</text>
</comment>
<dbReference type="GO" id="GO:0110051">
    <property type="term" value="P:metabolite repair"/>
    <property type="evidence" value="ECO:0007669"/>
    <property type="project" value="TreeGrafter"/>
</dbReference>
<dbReference type="PANTHER" id="PTHR12592:SF0">
    <property type="entry name" value="ATP-DEPENDENT (S)-NAD(P)H-HYDRATE DEHYDRATASE"/>
    <property type="match status" value="1"/>
</dbReference>
<dbReference type="RefSeq" id="WP_076544767.1">
    <property type="nucleotide sequence ID" value="NZ_FTNC01000009.1"/>
</dbReference>
<dbReference type="EMBL" id="FTNC01000009">
    <property type="protein sequence ID" value="SIQ84800.1"/>
    <property type="molecule type" value="Genomic_DNA"/>
</dbReference>
<dbReference type="GO" id="GO:0005524">
    <property type="term" value="F:ATP binding"/>
    <property type="evidence" value="ECO:0007669"/>
    <property type="project" value="UniProtKB-UniRule"/>
</dbReference>
<evidence type="ECO:0000256" key="19">
    <source>
        <dbReference type="PIRNR" id="PIRNR017184"/>
    </source>
</evidence>
<dbReference type="InterPro" id="IPR029056">
    <property type="entry name" value="Ribokinase-like"/>
</dbReference>
<comment type="caution">
    <text evidence="18">Lacks conserved residue(s) required for the propagation of feature annotation.</text>
</comment>
<feature type="binding site" evidence="18">
    <location>
        <position position="174"/>
    </location>
    <ligand>
        <name>K(+)</name>
        <dbReference type="ChEBI" id="CHEBI:29103"/>
    </ligand>
</feature>
<evidence type="ECO:0000256" key="7">
    <source>
        <dbReference type="ARBA" id="ARBA00022840"/>
    </source>
</evidence>
<evidence type="ECO:0000256" key="15">
    <source>
        <dbReference type="ARBA" id="ARBA00048238"/>
    </source>
</evidence>
<keyword evidence="12 17" id="KW-0456">Lyase</keyword>
<evidence type="ECO:0000313" key="23">
    <source>
        <dbReference type="Proteomes" id="UP000185669"/>
    </source>
</evidence>
<comment type="catalytic activity">
    <reaction evidence="2 18 19">
        <text>(6R)-NADPHX = (6S)-NADPHX</text>
        <dbReference type="Rhea" id="RHEA:32227"/>
        <dbReference type="ChEBI" id="CHEBI:64076"/>
        <dbReference type="ChEBI" id="CHEBI:64077"/>
        <dbReference type="EC" id="5.1.99.6"/>
    </reaction>
</comment>
<feature type="binding site" evidence="17">
    <location>
        <position position="460"/>
    </location>
    <ligand>
        <name>(6S)-NADPHX</name>
        <dbReference type="ChEBI" id="CHEBI:64076"/>
    </ligand>
</feature>
<comment type="catalytic activity">
    <reaction evidence="15 17 19">
        <text>(6S)-NADHX + ADP = AMP + phosphate + NADH + H(+)</text>
        <dbReference type="Rhea" id="RHEA:32223"/>
        <dbReference type="ChEBI" id="CHEBI:15378"/>
        <dbReference type="ChEBI" id="CHEBI:43474"/>
        <dbReference type="ChEBI" id="CHEBI:57945"/>
        <dbReference type="ChEBI" id="CHEBI:64074"/>
        <dbReference type="ChEBI" id="CHEBI:456215"/>
        <dbReference type="ChEBI" id="CHEBI:456216"/>
        <dbReference type="EC" id="4.2.1.136"/>
    </reaction>
</comment>
<dbReference type="NCBIfam" id="TIGR00196">
    <property type="entry name" value="yjeF_cterm"/>
    <property type="match status" value="1"/>
</dbReference>
<evidence type="ECO:0000256" key="2">
    <source>
        <dbReference type="ARBA" id="ARBA00000909"/>
    </source>
</evidence>
<keyword evidence="23" id="KW-1185">Reference proteome</keyword>
<dbReference type="STRING" id="56779.SAMN05421834_10949"/>
<evidence type="ECO:0000256" key="4">
    <source>
        <dbReference type="ARBA" id="ARBA00009524"/>
    </source>
</evidence>
<comment type="function">
    <text evidence="18">Catalyzes the epimerization of the S- and R-forms of NAD(P)HX, a damaged form of NAD(P)H that is a result of enzymatic or heat-dependent hydration. This is a prerequisite for the S-specific NAD(P)H-hydrate dehydratase to allow the repair of both epimers of NAD(P)HX.</text>
</comment>
<feature type="binding site" evidence="17">
    <location>
        <begin position="430"/>
        <end position="434"/>
    </location>
    <ligand>
        <name>AMP</name>
        <dbReference type="ChEBI" id="CHEBI:456215"/>
    </ligand>
</feature>
<evidence type="ECO:0000256" key="17">
    <source>
        <dbReference type="HAMAP-Rule" id="MF_01965"/>
    </source>
</evidence>
<dbReference type="InterPro" id="IPR017953">
    <property type="entry name" value="Carbohydrate_kinase_pred_CS"/>
</dbReference>
<comment type="similarity">
    <text evidence="18">Belongs to the NnrE/AIBP family.</text>
</comment>
<feature type="binding site" evidence="18">
    <location>
        <position position="65"/>
    </location>
    <ligand>
        <name>K(+)</name>
        <dbReference type="ChEBI" id="CHEBI:29103"/>
    </ligand>
</feature>
<keyword evidence="11 18" id="KW-0413">Isomerase</keyword>
<evidence type="ECO:0000256" key="3">
    <source>
        <dbReference type="ARBA" id="ARBA00006001"/>
    </source>
</evidence>
<evidence type="ECO:0000256" key="14">
    <source>
        <dbReference type="ARBA" id="ARBA00025153"/>
    </source>
</evidence>
<dbReference type="EC" id="5.1.99.6" evidence="19"/>
<comment type="catalytic activity">
    <reaction evidence="1 18 19">
        <text>(6R)-NADHX = (6S)-NADHX</text>
        <dbReference type="Rhea" id="RHEA:32215"/>
        <dbReference type="ChEBI" id="CHEBI:64074"/>
        <dbReference type="ChEBI" id="CHEBI:64075"/>
        <dbReference type="EC" id="5.1.99.6"/>
    </reaction>
</comment>
<keyword evidence="9 18" id="KW-0630">Potassium</keyword>
<dbReference type="SUPFAM" id="SSF64153">
    <property type="entry name" value="YjeF N-terminal domain-like"/>
    <property type="match status" value="1"/>
</dbReference>
<feature type="binding site" evidence="18">
    <location>
        <position position="171"/>
    </location>
    <ligand>
        <name>(6S)-NADPHX</name>
        <dbReference type="ChEBI" id="CHEBI:64076"/>
    </ligand>
</feature>
<evidence type="ECO:0000256" key="12">
    <source>
        <dbReference type="ARBA" id="ARBA00023239"/>
    </source>
</evidence>
<feature type="binding site" evidence="18">
    <location>
        <begin position="139"/>
        <end position="145"/>
    </location>
    <ligand>
        <name>(6S)-NADPHX</name>
        <dbReference type="ChEBI" id="CHEBI:64076"/>
    </ligand>
</feature>
<feature type="binding site" evidence="17">
    <location>
        <position position="273"/>
    </location>
    <ligand>
        <name>(6S)-NADPHX</name>
        <dbReference type="ChEBI" id="CHEBI:64076"/>
    </ligand>
</feature>
<comment type="subunit">
    <text evidence="17">Homotetramer.</text>
</comment>
<organism evidence="22 23">
    <name type="scientific">Halanaerobium kushneri</name>
    <dbReference type="NCBI Taxonomy" id="56779"/>
    <lineage>
        <taxon>Bacteria</taxon>
        <taxon>Bacillati</taxon>
        <taxon>Bacillota</taxon>
        <taxon>Clostridia</taxon>
        <taxon>Halanaerobiales</taxon>
        <taxon>Halanaerobiaceae</taxon>
        <taxon>Halanaerobium</taxon>
    </lineage>
</organism>
<keyword evidence="8 17" id="KW-0521">NADP</keyword>
<keyword evidence="7 17" id="KW-0067">ATP-binding</keyword>
<evidence type="ECO:0000256" key="11">
    <source>
        <dbReference type="ARBA" id="ARBA00023235"/>
    </source>
</evidence>
<dbReference type="PANTHER" id="PTHR12592">
    <property type="entry name" value="ATP-DEPENDENT (S)-NAD(P)H-HYDRATE DEHYDRATASE FAMILY MEMBER"/>
    <property type="match status" value="1"/>
</dbReference>
<dbReference type="Proteomes" id="UP000185669">
    <property type="component" value="Unassembled WGS sequence"/>
</dbReference>
<feature type="binding site" evidence="17">
    <location>
        <position position="393"/>
    </location>
    <ligand>
        <name>(6S)-NADPHX</name>
        <dbReference type="ChEBI" id="CHEBI:64076"/>
    </ligand>
</feature>
<comment type="cofactor">
    <cofactor evidence="17">
        <name>Mg(2+)</name>
        <dbReference type="ChEBI" id="CHEBI:18420"/>
    </cofactor>
</comment>
<dbReference type="InterPro" id="IPR000631">
    <property type="entry name" value="CARKD"/>
</dbReference>
<dbReference type="NCBIfam" id="TIGR00197">
    <property type="entry name" value="yjeF_nterm"/>
    <property type="match status" value="1"/>
</dbReference>
<evidence type="ECO:0000256" key="1">
    <source>
        <dbReference type="ARBA" id="ARBA00000013"/>
    </source>
</evidence>
<dbReference type="SUPFAM" id="SSF53613">
    <property type="entry name" value="Ribokinase-like"/>
    <property type="match status" value="1"/>
</dbReference>
<dbReference type="Pfam" id="PF03853">
    <property type="entry name" value="YjeF_N"/>
    <property type="match status" value="1"/>
</dbReference>
<gene>
    <name evidence="18" type="primary">nnrE</name>
    <name evidence="17" type="synonym">nnrD</name>
    <name evidence="22" type="ORF">SAMN05421834_10949</name>
</gene>
<proteinExistence type="inferred from homology"/>
<comment type="catalytic activity">
    <reaction evidence="16 17 19">
        <text>(6S)-NADPHX + ADP = AMP + phosphate + NADPH + H(+)</text>
        <dbReference type="Rhea" id="RHEA:32235"/>
        <dbReference type="ChEBI" id="CHEBI:15378"/>
        <dbReference type="ChEBI" id="CHEBI:43474"/>
        <dbReference type="ChEBI" id="CHEBI:57783"/>
        <dbReference type="ChEBI" id="CHEBI:64076"/>
        <dbReference type="ChEBI" id="CHEBI:456215"/>
        <dbReference type="ChEBI" id="CHEBI:456216"/>
        <dbReference type="EC" id="4.2.1.136"/>
    </reaction>
</comment>
<evidence type="ECO:0000259" key="21">
    <source>
        <dbReference type="PROSITE" id="PS51385"/>
    </source>
</evidence>
<feature type="domain" description="YjeF N-terminal" evidence="21">
    <location>
        <begin position="9"/>
        <end position="228"/>
    </location>
</feature>
<sequence>MEVLTPQMMAKCDRETIDSGYPEILLMEAAAYGVARIAVEILKKEFEFKAKAELKLTFLVGKGNNGGDGLAAARILKNWGYQPEIIFSTEAEKLKGVNSKNYELASLNQVKYYHFSDLKEAQFLSKIENSDLIIDALLGTGIKGELRGNIKNIINLINQKRQSKPLTLAVDIPSGVIGENGRIAGEALNADYTVTMAAYKRGLLLYPGRDYCGQIKVVSIGIQPETIEKNSDSLKAFKQQEAVRLKPDRINNGHKGSFGKVAVLAGSRGMTGAPLLSTKAALRSGSGLVYLLTAEEIEAQTSVQLEEVVGIPLVSKKGMVSANSFPQILQFSKKVDLLAAGPGLGRSSEISDLMEKILKELELPLILDADAINAIKNLELLKKYKGELILTPHPGEMSALTGISIEEINNNRIEVARDFAEEHGVNLILKGAATITAAPDGRAYINTSGCNGMATAGSGDVLTGIVSALKAQKMSCFEAAALAVYLHGRAGEIAAAKTSNYALIASDIIDNLPQVWQSLE</sequence>
<keyword evidence="13" id="KW-0511">Multifunctional enzyme</keyword>
<dbReference type="InterPro" id="IPR036652">
    <property type="entry name" value="YjeF_N_dom_sf"/>
</dbReference>
<dbReference type="HAMAP" id="MF_01965">
    <property type="entry name" value="NADHX_dehydratase"/>
    <property type="match status" value="1"/>
</dbReference>
<dbReference type="InterPro" id="IPR030677">
    <property type="entry name" value="Nnr"/>
</dbReference>
<evidence type="ECO:0000256" key="18">
    <source>
        <dbReference type="HAMAP-Rule" id="MF_01966"/>
    </source>
</evidence>
<dbReference type="GO" id="GO:0046872">
    <property type="term" value="F:metal ion binding"/>
    <property type="evidence" value="ECO:0007669"/>
    <property type="project" value="UniProtKB-UniRule"/>
</dbReference>
<comment type="similarity">
    <text evidence="4 19">In the C-terminal section; belongs to the NnrD/CARKD family.</text>
</comment>